<dbReference type="InterPro" id="IPR013604">
    <property type="entry name" value="7TM_chemorcpt"/>
</dbReference>
<reference evidence="6" key="1">
    <citation type="submission" date="2020-10" db="EMBL/GenBank/DDBJ databases">
        <authorList>
            <person name="Kikuchi T."/>
        </authorList>
    </citation>
    <scope>NUCLEOTIDE SEQUENCE</scope>
    <source>
        <strain evidence="6">NKZ352</strain>
    </source>
</reference>
<feature type="transmembrane region" description="Helical" evidence="5">
    <location>
        <begin position="268"/>
        <end position="295"/>
    </location>
</feature>
<evidence type="ECO:0000256" key="1">
    <source>
        <dbReference type="ARBA" id="ARBA00004141"/>
    </source>
</evidence>
<accession>A0A8S1H7K6</accession>
<evidence type="ECO:0000256" key="4">
    <source>
        <dbReference type="ARBA" id="ARBA00023136"/>
    </source>
</evidence>
<feature type="transmembrane region" description="Helical" evidence="5">
    <location>
        <begin position="227"/>
        <end position="248"/>
    </location>
</feature>
<keyword evidence="4 5" id="KW-0472">Membrane</keyword>
<evidence type="ECO:0000313" key="6">
    <source>
        <dbReference type="EMBL" id="CAD6189200.1"/>
    </source>
</evidence>
<comment type="caution">
    <text evidence="6">The sequence shown here is derived from an EMBL/GenBank/DDBJ whole genome shotgun (WGS) entry which is preliminary data.</text>
</comment>
<keyword evidence="2 5" id="KW-0812">Transmembrane</keyword>
<dbReference type="GO" id="GO:0016020">
    <property type="term" value="C:membrane"/>
    <property type="evidence" value="ECO:0007669"/>
    <property type="project" value="UniProtKB-SubCell"/>
</dbReference>
<keyword evidence="7" id="KW-1185">Reference proteome</keyword>
<dbReference type="GO" id="GO:0050909">
    <property type="term" value="P:sensory perception of taste"/>
    <property type="evidence" value="ECO:0007669"/>
    <property type="project" value="InterPro"/>
</dbReference>
<feature type="transmembrane region" description="Helical" evidence="5">
    <location>
        <begin position="362"/>
        <end position="384"/>
    </location>
</feature>
<feature type="transmembrane region" description="Helical" evidence="5">
    <location>
        <begin position="136"/>
        <end position="154"/>
    </location>
</feature>
<keyword evidence="3 5" id="KW-1133">Transmembrane helix</keyword>
<evidence type="ECO:0000313" key="7">
    <source>
        <dbReference type="Proteomes" id="UP000835052"/>
    </source>
</evidence>
<protein>
    <submittedName>
        <fullName evidence="6">Uncharacterized protein</fullName>
    </submittedName>
</protein>
<dbReference type="EMBL" id="CAJGYM010000010">
    <property type="protein sequence ID" value="CAD6189200.1"/>
    <property type="molecule type" value="Genomic_DNA"/>
</dbReference>
<dbReference type="OrthoDB" id="5795306at2759"/>
<organism evidence="6 7">
    <name type="scientific">Caenorhabditis auriculariae</name>
    <dbReference type="NCBI Taxonomy" id="2777116"/>
    <lineage>
        <taxon>Eukaryota</taxon>
        <taxon>Metazoa</taxon>
        <taxon>Ecdysozoa</taxon>
        <taxon>Nematoda</taxon>
        <taxon>Chromadorea</taxon>
        <taxon>Rhabditida</taxon>
        <taxon>Rhabditina</taxon>
        <taxon>Rhabditomorpha</taxon>
        <taxon>Rhabditoidea</taxon>
        <taxon>Rhabditidae</taxon>
        <taxon>Peloderinae</taxon>
        <taxon>Caenorhabditis</taxon>
    </lineage>
</organism>
<evidence type="ECO:0000256" key="2">
    <source>
        <dbReference type="ARBA" id="ARBA00022692"/>
    </source>
</evidence>
<proteinExistence type="predicted"/>
<comment type="subcellular location">
    <subcellularLocation>
        <location evidence="1">Membrane</location>
        <topology evidence="1">Multi-pass membrane protein</topology>
    </subcellularLocation>
</comment>
<feature type="transmembrane region" description="Helical" evidence="5">
    <location>
        <begin position="409"/>
        <end position="427"/>
    </location>
</feature>
<dbReference type="Proteomes" id="UP000835052">
    <property type="component" value="Unassembled WGS sequence"/>
</dbReference>
<evidence type="ECO:0000256" key="5">
    <source>
        <dbReference type="SAM" id="Phobius"/>
    </source>
</evidence>
<evidence type="ECO:0000256" key="3">
    <source>
        <dbReference type="ARBA" id="ARBA00022989"/>
    </source>
</evidence>
<feature type="transmembrane region" description="Helical" evidence="5">
    <location>
        <begin position="330"/>
        <end position="350"/>
    </location>
</feature>
<feature type="transmembrane region" description="Helical" evidence="5">
    <location>
        <begin position="174"/>
        <end position="196"/>
    </location>
</feature>
<gene>
    <name evidence="6" type="ORF">CAUJ_LOCUS5119</name>
</gene>
<name>A0A8S1H7K6_9PELO</name>
<dbReference type="Pfam" id="PF08395">
    <property type="entry name" value="7tm_7"/>
    <property type="match status" value="1"/>
</dbReference>
<dbReference type="AlphaFoldDB" id="A0A8S1H7K6"/>
<sequence length="448" mass="51317">MTSHVRSSETAKRITRNVEEYPGRVRRRHAYILRYESALHSISARCFAHYSRPAFTVEPSTPEMPASLDFKWTSPRSVSGVSGSTALEVDQKVEIDMSNTYCDQVLGPLYSYMMLLGLNHTHSKARNSVWRIPMTIYNYFTIVILGAATIRRITQVKQNPKDSSGFQGSVLDPTFVLTLCHALLLFSGLSAAFLLLKLQKQRERMYFVLDQGLGRNRNEEHDKQHFVLNKFFVAFSFLFSAAMAAVQIATKMGFIGLPDTPHLINQKYYFILLEGYVIFLAQSSISLLAILFFQLCRILQFSIKRLIDEMIHYQEIYNAKYLIEDNFSFALFYTYGCCIPLTCLLGYISFRNAQADVTETFAVFIWLVNTMSTLMLFSVPAFMIHEEGDKLLSASFKMYHETLCEERDLLVLLFSAIFTYFLILVQFDTDGSQSLCNETSRVLIVQPP</sequence>